<dbReference type="EMBL" id="MU001509">
    <property type="protein sequence ID" value="KAF2439409.1"/>
    <property type="molecule type" value="Genomic_DNA"/>
</dbReference>
<dbReference type="Proteomes" id="UP000799764">
    <property type="component" value="Unassembled WGS sequence"/>
</dbReference>
<proteinExistence type="predicted"/>
<keyword evidence="3" id="KW-1185">Reference proteome</keyword>
<comment type="caution">
    <text evidence="2">The sequence shown here is derived from an EMBL/GenBank/DDBJ whole genome shotgun (WGS) entry which is preliminary data.</text>
</comment>
<evidence type="ECO:0000256" key="1">
    <source>
        <dbReference type="SAM" id="MobiDB-lite"/>
    </source>
</evidence>
<protein>
    <submittedName>
        <fullName evidence="2">Uncharacterized protein</fullName>
    </submittedName>
</protein>
<evidence type="ECO:0000313" key="2">
    <source>
        <dbReference type="EMBL" id="KAF2439409.1"/>
    </source>
</evidence>
<gene>
    <name evidence="2" type="ORF">P171DRAFT_490110</name>
</gene>
<dbReference type="AlphaFoldDB" id="A0A9P4PAA1"/>
<feature type="region of interest" description="Disordered" evidence="1">
    <location>
        <begin position="310"/>
        <end position="331"/>
    </location>
</feature>
<feature type="compositionally biased region" description="Basic residues" evidence="1">
    <location>
        <begin position="310"/>
        <end position="328"/>
    </location>
</feature>
<accession>A0A9P4PAA1</accession>
<evidence type="ECO:0000313" key="3">
    <source>
        <dbReference type="Proteomes" id="UP000799764"/>
    </source>
</evidence>
<name>A0A9P4PAA1_9PLEO</name>
<dbReference type="OrthoDB" id="10556397at2759"/>
<sequence>MSDFPQQIEVDAQLRSQMKFSEIRQQVAAAGLLEQLGNLPRFDAYHFIVREGAVMIDFGRISIFLGVGVGDILLKKGVFAWNRALYQGLFSKPMDARSAALLQLAFIEWEAHERRSVEVFPGNPSTTVNVKALCSALDLMRKELSTREEHPIASLSLGSGPMEIDDDNGIDGNKKPIRTILDKIREIIPAVDELPELSDTEFDFRPHEKTEAGYLPLRLYTGTLKQDPGSNVWMYMTITANELHQNCEAIDATSYKCSHNTAHWEGSVRIRESEMPINDDFHRYFESGIRTYRSNNKNQPPNPSIFTYTRKTHSKPHPTPHPPQRRRWPSNQENGRAITRATLQQTLTPADLLTLQSTLKPRRIAWYNAQQDADVLFEQYKEARANAGRVGEAYNEAVDVQQEIREAISRGGG</sequence>
<organism evidence="2 3">
    <name type="scientific">Karstenula rhodostoma CBS 690.94</name>
    <dbReference type="NCBI Taxonomy" id="1392251"/>
    <lineage>
        <taxon>Eukaryota</taxon>
        <taxon>Fungi</taxon>
        <taxon>Dikarya</taxon>
        <taxon>Ascomycota</taxon>
        <taxon>Pezizomycotina</taxon>
        <taxon>Dothideomycetes</taxon>
        <taxon>Pleosporomycetidae</taxon>
        <taxon>Pleosporales</taxon>
        <taxon>Massarineae</taxon>
        <taxon>Didymosphaeriaceae</taxon>
        <taxon>Karstenula</taxon>
    </lineage>
</organism>
<reference evidence="2" key="1">
    <citation type="journal article" date="2020" name="Stud. Mycol.">
        <title>101 Dothideomycetes genomes: a test case for predicting lifestyles and emergence of pathogens.</title>
        <authorList>
            <person name="Haridas S."/>
            <person name="Albert R."/>
            <person name="Binder M."/>
            <person name="Bloem J."/>
            <person name="Labutti K."/>
            <person name="Salamov A."/>
            <person name="Andreopoulos B."/>
            <person name="Baker S."/>
            <person name="Barry K."/>
            <person name="Bills G."/>
            <person name="Bluhm B."/>
            <person name="Cannon C."/>
            <person name="Castanera R."/>
            <person name="Culley D."/>
            <person name="Daum C."/>
            <person name="Ezra D."/>
            <person name="Gonzalez J."/>
            <person name="Henrissat B."/>
            <person name="Kuo A."/>
            <person name="Liang C."/>
            <person name="Lipzen A."/>
            <person name="Lutzoni F."/>
            <person name="Magnuson J."/>
            <person name="Mondo S."/>
            <person name="Nolan M."/>
            <person name="Ohm R."/>
            <person name="Pangilinan J."/>
            <person name="Park H.-J."/>
            <person name="Ramirez L."/>
            <person name="Alfaro M."/>
            <person name="Sun H."/>
            <person name="Tritt A."/>
            <person name="Yoshinaga Y."/>
            <person name="Zwiers L.-H."/>
            <person name="Turgeon B."/>
            <person name="Goodwin S."/>
            <person name="Spatafora J."/>
            <person name="Crous P."/>
            <person name="Grigoriev I."/>
        </authorList>
    </citation>
    <scope>NUCLEOTIDE SEQUENCE</scope>
    <source>
        <strain evidence="2">CBS 690.94</strain>
    </source>
</reference>